<feature type="transmembrane region" description="Helical" evidence="7">
    <location>
        <begin position="64"/>
        <end position="84"/>
    </location>
</feature>
<evidence type="ECO:0000313" key="8">
    <source>
        <dbReference type="EMBL" id="KAG8468650.1"/>
    </source>
</evidence>
<evidence type="ECO:0000256" key="2">
    <source>
        <dbReference type="ARBA" id="ARBA00006595"/>
    </source>
</evidence>
<evidence type="ECO:0000256" key="5">
    <source>
        <dbReference type="ARBA" id="ARBA00022989"/>
    </source>
</evidence>
<feature type="transmembrane region" description="Helical" evidence="7">
    <location>
        <begin position="116"/>
        <end position="137"/>
    </location>
</feature>
<reference evidence="8" key="1">
    <citation type="submission" date="2021-05" db="EMBL/GenBank/DDBJ databases">
        <title>The genome of the haptophyte Pavlova lutheri (Diacronema luteri, Pavlovales) - a model for lipid biosynthesis in eukaryotic algae.</title>
        <authorList>
            <person name="Hulatt C.J."/>
            <person name="Posewitz M.C."/>
        </authorList>
    </citation>
    <scope>NUCLEOTIDE SEQUENCE</scope>
    <source>
        <strain evidence="8">NIVA-4/92</strain>
    </source>
</reference>
<dbReference type="AlphaFoldDB" id="A0A8J6CG37"/>
<keyword evidence="9" id="KW-1185">Reference proteome</keyword>
<evidence type="ECO:0000256" key="1">
    <source>
        <dbReference type="ARBA" id="ARBA00004141"/>
    </source>
</evidence>
<feature type="transmembrane region" description="Helical" evidence="7">
    <location>
        <begin position="265"/>
        <end position="287"/>
    </location>
</feature>
<evidence type="ECO:0000313" key="9">
    <source>
        <dbReference type="Proteomes" id="UP000751190"/>
    </source>
</evidence>
<feature type="transmembrane region" description="Helical" evidence="7">
    <location>
        <begin position="91"/>
        <end position="110"/>
    </location>
</feature>
<feature type="transmembrane region" description="Helical" evidence="7">
    <location>
        <begin position="360"/>
        <end position="379"/>
    </location>
</feature>
<dbReference type="PANTHER" id="PTHR20772:SF2">
    <property type="entry name" value="PROTEIN FMP42"/>
    <property type="match status" value="1"/>
</dbReference>
<accession>A0A8J6CG37</accession>
<feature type="transmembrane region" description="Helical" evidence="7">
    <location>
        <begin position="182"/>
        <end position="200"/>
    </location>
</feature>
<dbReference type="Proteomes" id="UP000751190">
    <property type="component" value="Unassembled WGS sequence"/>
</dbReference>
<comment type="caution">
    <text evidence="8">The sequence shown here is derived from an EMBL/GenBank/DDBJ whole genome shotgun (WGS) entry which is preliminary data.</text>
</comment>
<dbReference type="OrthoDB" id="330047at2759"/>
<comment type="similarity">
    <text evidence="2">Belongs to the SLC43A transporter (TC 2.A.1.44) family.</text>
</comment>
<name>A0A8J6CG37_DIALT</name>
<keyword evidence="3" id="KW-0813">Transport</keyword>
<organism evidence="8 9">
    <name type="scientific">Diacronema lutheri</name>
    <name type="common">Unicellular marine alga</name>
    <name type="synonym">Monochrysis lutheri</name>
    <dbReference type="NCBI Taxonomy" id="2081491"/>
    <lineage>
        <taxon>Eukaryota</taxon>
        <taxon>Haptista</taxon>
        <taxon>Haptophyta</taxon>
        <taxon>Pavlovophyceae</taxon>
        <taxon>Pavlovales</taxon>
        <taxon>Pavlovaceae</taxon>
        <taxon>Diacronema</taxon>
    </lineage>
</organism>
<proteinExistence type="inferred from homology"/>
<keyword evidence="6 7" id="KW-0472">Membrane</keyword>
<dbReference type="PANTHER" id="PTHR20772">
    <property type="entry name" value="PROTEIN FMP42"/>
    <property type="match status" value="1"/>
</dbReference>
<feature type="transmembrane region" description="Helical" evidence="7">
    <location>
        <begin position="425"/>
        <end position="447"/>
    </location>
</feature>
<evidence type="ECO:0000256" key="7">
    <source>
        <dbReference type="SAM" id="Phobius"/>
    </source>
</evidence>
<dbReference type="InterPro" id="IPR036259">
    <property type="entry name" value="MFS_trans_sf"/>
</dbReference>
<evidence type="ECO:0000256" key="4">
    <source>
        <dbReference type="ARBA" id="ARBA00022692"/>
    </source>
</evidence>
<feature type="transmembrane region" description="Helical" evidence="7">
    <location>
        <begin position="336"/>
        <end position="354"/>
    </location>
</feature>
<keyword evidence="5 7" id="KW-1133">Transmembrane helix</keyword>
<feature type="transmembrane region" description="Helical" evidence="7">
    <location>
        <begin position="12"/>
        <end position="31"/>
    </location>
</feature>
<feature type="transmembrane region" description="Helical" evidence="7">
    <location>
        <begin position="391"/>
        <end position="413"/>
    </location>
</feature>
<sequence>MSDGGERPNKWIALFSSCYMCVVAGGIMYGWPSLLLMLQAEGQYAELCVDVPAPCAAQESLYHWIWTISSSACLASNLLTGLLLDALGPRFSATVCSLLVLLGCALIGVHDSRTCNVLQVGMVLISAFGPGVQNACVHTSNLFERRSTASSMIIGSFNLSYAVFLILELISRTTGATRHDLVLGYCALVVGACVLAFVVMPAKPFSTRTRTDAERLLAGDSASPKQSSPQAAAATLAVGRARRETLVTVLLSEAPLHHQVMSSPFLNLLVWTTIAMFWMNFYIGTVASRLGHGGSVQIVGAHRREAFIELFNLLSPAGVIALPFIGYIFDRVSFSLGLLVTTVFGALFAALLLVPSEATLVGAWVAYTLFRNCAFASLFSTLTHFLGFQNLGVLVGLTLLVSGCVSMFQPLIIKLIDMDLMGQYTYVNYFMFGSMLCLFYFPAWAFFREQRMKRTDSTDSITIAIST</sequence>
<dbReference type="Gene3D" id="1.20.1250.20">
    <property type="entry name" value="MFS general substrate transporter like domains"/>
    <property type="match status" value="1"/>
</dbReference>
<evidence type="ECO:0000256" key="3">
    <source>
        <dbReference type="ARBA" id="ARBA00022448"/>
    </source>
</evidence>
<dbReference type="GO" id="GO:0016020">
    <property type="term" value="C:membrane"/>
    <property type="evidence" value="ECO:0007669"/>
    <property type="project" value="UniProtKB-SubCell"/>
</dbReference>
<gene>
    <name evidence="8" type="ORF">KFE25_013733</name>
</gene>
<dbReference type="OMA" id="CNILQQV"/>
<dbReference type="EMBL" id="JAGTXO010000004">
    <property type="protein sequence ID" value="KAG8468650.1"/>
    <property type="molecule type" value="Genomic_DNA"/>
</dbReference>
<comment type="subcellular location">
    <subcellularLocation>
        <location evidence="1">Membrane</location>
        <topology evidence="1">Multi-pass membrane protein</topology>
    </subcellularLocation>
</comment>
<keyword evidence="4 7" id="KW-0812">Transmembrane</keyword>
<dbReference type="InterPro" id="IPR052599">
    <property type="entry name" value="SLC43A_AATransporter"/>
</dbReference>
<feature type="transmembrane region" description="Helical" evidence="7">
    <location>
        <begin position="149"/>
        <end position="170"/>
    </location>
</feature>
<feature type="transmembrane region" description="Helical" evidence="7">
    <location>
        <begin position="307"/>
        <end position="329"/>
    </location>
</feature>
<protein>
    <submittedName>
        <fullName evidence="8">Uncharacterized protein</fullName>
    </submittedName>
</protein>
<dbReference type="SUPFAM" id="SSF103473">
    <property type="entry name" value="MFS general substrate transporter"/>
    <property type="match status" value="1"/>
</dbReference>
<evidence type="ECO:0000256" key="6">
    <source>
        <dbReference type="ARBA" id="ARBA00023136"/>
    </source>
</evidence>